<reference evidence="1 2" key="1">
    <citation type="submission" date="2019-03" db="EMBL/GenBank/DDBJ databases">
        <title>Genomic Encyclopedia of Type Strains, Phase IV (KMG-IV): sequencing the most valuable type-strain genomes for metagenomic binning, comparative biology and taxonomic classification.</title>
        <authorList>
            <person name="Goeker M."/>
        </authorList>
    </citation>
    <scope>NUCLEOTIDE SEQUENCE [LARGE SCALE GENOMIC DNA]</scope>
    <source>
        <strain evidence="1 2">DSM 20467</strain>
    </source>
</reference>
<dbReference type="AlphaFoldDB" id="A0A4R3K6E4"/>
<gene>
    <name evidence="1" type="ORF">EDC37_11082</name>
</gene>
<comment type="caution">
    <text evidence="1">The sequence shown here is derived from an EMBL/GenBank/DDBJ whole genome shotgun (WGS) entry which is preliminary data.</text>
</comment>
<dbReference type="EMBL" id="SMAA01000010">
    <property type="protein sequence ID" value="TCS78446.1"/>
    <property type="molecule type" value="Genomic_DNA"/>
</dbReference>
<keyword evidence="2" id="KW-1185">Reference proteome</keyword>
<evidence type="ECO:0000313" key="1">
    <source>
        <dbReference type="EMBL" id="TCS78446.1"/>
    </source>
</evidence>
<evidence type="ECO:0000313" key="2">
    <source>
        <dbReference type="Proteomes" id="UP000295188"/>
    </source>
</evidence>
<dbReference type="Proteomes" id="UP000295188">
    <property type="component" value="Unassembled WGS sequence"/>
</dbReference>
<accession>A0A4R3K6E4</accession>
<sequence>MKGYFTDMAAFEKRYRSAMMYHRRAEQFMDAQQSHTVVFDVASIAVENYLIAICELYKTEPRTHNYQSLMDTVEQIADITLSAEITRQIRMLDSAYGICSLENYQRKTKFTEAEILQVLHLCRYLSDVLKEKYYFKPQTATH</sequence>
<dbReference type="Gene3D" id="1.20.120.330">
    <property type="entry name" value="Nucleotidyltransferases domain 2"/>
    <property type="match status" value="1"/>
</dbReference>
<dbReference type="RefSeq" id="WP_132550057.1">
    <property type="nucleotide sequence ID" value="NZ_SMAA01000010.1"/>
</dbReference>
<name>A0A4R3K6E4_9FIRM</name>
<organism evidence="1 2">
    <name type="scientific">Pectinatus cerevisiiphilus</name>
    <dbReference type="NCBI Taxonomy" id="86956"/>
    <lineage>
        <taxon>Bacteria</taxon>
        <taxon>Bacillati</taxon>
        <taxon>Bacillota</taxon>
        <taxon>Negativicutes</taxon>
        <taxon>Selenomonadales</taxon>
        <taxon>Selenomonadaceae</taxon>
        <taxon>Pectinatus</taxon>
    </lineage>
</organism>
<proteinExistence type="predicted"/>
<dbReference type="OrthoDB" id="2611871at2"/>
<evidence type="ECO:0008006" key="3">
    <source>
        <dbReference type="Google" id="ProtNLM"/>
    </source>
</evidence>
<protein>
    <recommendedName>
        <fullName evidence="3">HEPN domain-containing protein</fullName>
    </recommendedName>
</protein>